<feature type="chain" id="PRO_5002933391" evidence="2">
    <location>
        <begin position="24"/>
        <end position="406"/>
    </location>
</feature>
<feature type="transmembrane region" description="Helical" evidence="1">
    <location>
        <begin position="286"/>
        <end position="307"/>
    </location>
</feature>
<accession>C3Y8F0</accession>
<keyword evidence="2" id="KW-0732">Signal</keyword>
<organism>
    <name type="scientific">Branchiostoma floridae</name>
    <name type="common">Florida lancelet</name>
    <name type="synonym">Amphioxus</name>
    <dbReference type="NCBI Taxonomy" id="7739"/>
    <lineage>
        <taxon>Eukaryota</taxon>
        <taxon>Metazoa</taxon>
        <taxon>Chordata</taxon>
        <taxon>Cephalochordata</taxon>
        <taxon>Leptocardii</taxon>
        <taxon>Amphioxiformes</taxon>
        <taxon>Branchiostomatidae</taxon>
        <taxon>Branchiostoma</taxon>
    </lineage>
</organism>
<dbReference type="AlphaFoldDB" id="C3Y8F0"/>
<keyword evidence="1" id="KW-0472">Membrane</keyword>
<evidence type="ECO:0000313" key="3">
    <source>
        <dbReference type="EMBL" id="EEN63387.1"/>
    </source>
</evidence>
<feature type="transmembrane region" description="Helical" evidence="1">
    <location>
        <begin position="47"/>
        <end position="66"/>
    </location>
</feature>
<feature type="non-terminal residue" evidence="3">
    <location>
        <position position="406"/>
    </location>
</feature>
<keyword evidence="1" id="KW-0812">Transmembrane</keyword>
<name>C3Y8F0_BRAFL</name>
<reference evidence="3" key="1">
    <citation type="journal article" date="2008" name="Nature">
        <title>The amphioxus genome and the evolution of the chordate karyotype.</title>
        <authorList>
            <consortium name="US DOE Joint Genome Institute (JGI-PGF)"/>
            <person name="Putnam N.H."/>
            <person name="Butts T."/>
            <person name="Ferrier D.E.K."/>
            <person name="Furlong R.F."/>
            <person name="Hellsten U."/>
            <person name="Kawashima T."/>
            <person name="Robinson-Rechavi M."/>
            <person name="Shoguchi E."/>
            <person name="Terry A."/>
            <person name="Yu J.-K."/>
            <person name="Benito-Gutierrez E.L."/>
            <person name="Dubchak I."/>
            <person name="Garcia-Fernandez J."/>
            <person name="Gibson-Brown J.J."/>
            <person name="Grigoriev I.V."/>
            <person name="Horton A.C."/>
            <person name="de Jong P.J."/>
            <person name="Jurka J."/>
            <person name="Kapitonov V.V."/>
            <person name="Kohara Y."/>
            <person name="Kuroki Y."/>
            <person name="Lindquist E."/>
            <person name="Lucas S."/>
            <person name="Osoegawa K."/>
            <person name="Pennacchio L.A."/>
            <person name="Salamov A.A."/>
            <person name="Satou Y."/>
            <person name="Sauka-Spengler T."/>
            <person name="Schmutz J."/>
            <person name="Shin-I T."/>
            <person name="Toyoda A."/>
            <person name="Bronner-Fraser M."/>
            <person name="Fujiyama A."/>
            <person name="Holland L.Z."/>
            <person name="Holland P.W.H."/>
            <person name="Satoh N."/>
            <person name="Rokhsar D.S."/>
        </authorList>
    </citation>
    <scope>NUCLEOTIDE SEQUENCE [LARGE SCALE GENOMIC DNA]</scope>
    <source>
        <strain evidence="3">S238N-H82</strain>
        <tissue evidence="3">Testes</tissue>
    </source>
</reference>
<proteinExistence type="predicted"/>
<feature type="signal peptide" evidence="2">
    <location>
        <begin position="1"/>
        <end position="23"/>
    </location>
</feature>
<protein>
    <submittedName>
        <fullName evidence="3">Uncharacterized protein</fullName>
    </submittedName>
</protein>
<gene>
    <name evidence="3" type="ORF">BRAFLDRAFT_69790</name>
</gene>
<dbReference type="InParanoid" id="C3Y8F0"/>
<evidence type="ECO:0000256" key="1">
    <source>
        <dbReference type="SAM" id="Phobius"/>
    </source>
</evidence>
<dbReference type="EMBL" id="GG666491">
    <property type="protein sequence ID" value="EEN63387.1"/>
    <property type="molecule type" value="Genomic_DNA"/>
</dbReference>
<feature type="transmembrane region" description="Helical" evidence="1">
    <location>
        <begin position="157"/>
        <end position="178"/>
    </location>
</feature>
<sequence length="406" mass="45052">MKTSGIVLAFLLALMLTLAVVNCRPTAPRGVVHRHRTAAHHRHGGGRIAMGTCAILNVVIFICFFFHSCELPAHGTSGCCASPPCELPAHGTSGCRASPPYISTPPARGRQDRDGNMCNFKCLHSLFVFFFTVVNCRPTVPRGVVHRHRTSAHRRHGGGRIAMGTCAILNVFILYLFFFHSCELPAHGTSGCRTSPPYISTPPARGRQDRDGNMCNFKCLHSLFVFFFTVVNCRPTVPRGVDRHRTSAHHRHGGGRIAMGTFVNCRPTVPRDVVHRHRTSAHHRHGGGRIAMGTCAILNVFILYLFFHSCELPAHGTSGCRASPPYICTPPARGRQDRDGNMCNFKCLHSFFVFFTVVNCRPMVPRGFVHRHRTSSHHRHGGGRIAMERGRRVTSELPESCIFVLR</sequence>
<keyword evidence="1" id="KW-1133">Transmembrane helix</keyword>
<evidence type="ECO:0000256" key="2">
    <source>
        <dbReference type="SAM" id="SignalP"/>
    </source>
</evidence>